<gene>
    <name evidence="2" type="ORF">ACFFTU_33215</name>
</gene>
<accession>A0ABV5PP13</accession>
<name>A0ABV5PP13_STRCM</name>
<organism evidence="2 3">
    <name type="scientific">Streptomyces cremeus</name>
    <dbReference type="NCBI Taxonomy" id="66881"/>
    <lineage>
        <taxon>Bacteria</taxon>
        <taxon>Bacillati</taxon>
        <taxon>Actinomycetota</taxon>
        <taxon>Actinomycetes</taxon>
        <taxon>Kitasatosporales</taxon>
        <taxon>Streptomycetaceae</taxon>
        <taxon>Streptomyces</taxon>
    </lineage>
</organism>
<dbReference type="Proteomes" id="UP001589718">
    <property type="component" value="Unassembled WGS sequence"/>
</dbReference>
<proteinExistence type="predicted"/>
<keyword evidence="1" id="KW-0732">Signal</keyword>
<comment type="caution">
    <text evidence="2">The sequence shown here is derived from an EMBL/GenBank/DDBJ whole genome shotgun (WGS) entry which is preliminary data.</text>
</comment>
<evidence type="ECO:0000256" key="1">
    <source>
        <dbReference type="SAM" id="SignalP"/>
    </source>
</evidence>
<keyword evidence="3" id="KW-1185">Reference proteome</keyword>
<dbReference type="EMBL" id="JBHMCR010000024">
    <property type="protein sequence ID" value="MFB9524804.1"/>
    <property type="molecule type" value="Genomic_DNA"/>
</dbReference>
<feature type="signal peptide" evidence="1">
    <location>
        <begin position="1"/>
        <end position="43"/>
    </location>
</feature>
<feature type="chain" id="PRO_5046830146" description="Peptidase inhibitor family I36" evidence="1">
    <location>
        <begin position="44"/>
        <end position="143"/>
    </location>
</feature>
<evidence type="ECO:0000313" key="2">
    <source>
        <dbReference type="EMBL" id="MFB9524804.1"/>
    </source>
</evidence>
<evidence type="ECO:0000313" key="3">
    <source>
        <dbReference type="Proteomes" id="UP001589718"/>
    </source>
</evidence>
<dbReference type="RefSeq" id="WP_345219544.1">
    <property type="nucleotide sequence ID" value="NZ_BAAAXE010000002.1"/>
</dbReference>
<sequence length="143" mass="15109">MNVTRTPLRPRRATRRGRAPAALGAALALAVPTALTTTSTASAAEARATASCSPGYVCIYQGDIFDGSPNHPMVYSFYRYGTYNVANLVGDYTVKNCQTGGAKVQGRTGYNGTGSVAWDLTVNNCSTGLWTSLTSTNSVRVYP</sequence>
<protein>
    <recommendedName>
        <fullName evidence="4">Peptidase inhibitor family I36</fullName>
    </recommendedName>
</protein>
<reference evidence="2 3" key="1">
    <citation type="submission" date="2024-09" db="EMBL/GenBank/DDBJ databases">
        <authorList>
            <person name="Sun Q."/>
            <person name="Mori K."/>
        </authorList>
    </citation>
    <scope>NUCLEOTIDE SEQUENCE [LARGE SCALE GENOMIC DNA]</scope>
    <source>
        <strain evidence="2 3">JCM 4362</strain>
    </source>
</reference>
<evidence type="ECO:0008006" key="4">
    <source>
        <dbReference type="Google" id="ProtNLM"/>
    </source>
</evidence>